<dbReference type="PANTHER" id="PTHR24320:SF282">
    <property type="entry name" value="WW DOMAIN-CONTAINING OXIDOREDUCTASE"/>
    <property type="match status" value="1"/>
</dbReference>
<evidence type="ECO:0000256" key="4">
    <source>
        <dbReference type="RuleBase" id="RU000363"/>
    </source>
</evidence>
<dbReference type="EMBL" id="JAKJXO020000012">
    <property type="protein sequence ID" value="KAL1597715.1"/>
    <property type="molecule type" value="Genomic_DNA"/>
</dbReference>
<dbReference type="PANTHER" id="PTHR24320">
    <property type="entry name" value="RETINOL DEHYDROGENASE"/>
    <property type="match status" value="1"/>
</dbReference>
<evidence type="ECO:0000313" key="5">
    <source>
        <dbReference type="EMBL" id="KAL1597715.1"/>
    </source>
</evidence>
<dbReference type="InterPro" id="IPR002347">
    <property type="entry name" value="SDR_fam"/>
</dbReference>
<organism evidence="5 6">
    <name type="scientific">Paraconiothyrium brasiliense</name>
    <dbReference type="NCBI Taxonomy" id="300254"/>
    <lineage>
        <taxon>Eukaryota</taxon>
        <taxon>Fungi</taxon>
        <taxon>Dikarya</taxon>
        <taxon>Ascomycota</taxon>
        <taxon>Pezizomycotina</taxon>
        <taxon>Dothideomycetes</taxon>
        <taxon>Pleosporomycetidae</taxon>
        <taxon>Pleosporales</taxon>
        <taxon>Massarineae</taxon>
        <taxon>Didymosphaeriaceae</taxon>
        <taxon>Paraconiothyrium</taxon>
    </lineage>
</organism>
<proteinExistence type="inferred from homology"/>
<dbReference type="Proteomes" id="UP001521785">
    <property type="component" value="Unassembled WGS sequence"/>
</dbReference>
<evidence type="ECO:0000256" key="3">
    <source>
        <dbReference type="ARBA" id="ARBA00023002"/>
    </source>
</evidence>
<comment type="caution">
    <text evidence="5">The sequence shown here is derived from an EMBL/GenBank/DDBJ whole genome shotgun (WGS) entry which is preliminary data.</text>
</comment>
<keyword evidence="2" id="KW-0521">NADP</keyword>
<evidence type="ECO:0000256" key="2">
    <source>
        <dbReference type="ARBA" id="ARBA00022857"/>
    </source>
</evidence>
<evidence type="ECO:0000256" key="1">
    <source>
        <dbReference type="ARBA" id="ARBA00006484"/>
    </source>
</evidence>
<dbReference type="Gene3D" id="3.40.50.720">
    <property type="entry name" value="NAD(P)-binding Rossmann-like Domain"/>
    <property type="match status" value="1"/>
</dbReference>
<sequence length="330" mass="35470">MAEIKPSDLGITRELDWSIDSLIPLTGKITIVTGANTTSSIGGSIAHQLALRGAKVYVGARSLAKANTGIKEIIAQSPSIDASNLQPFVAALDDYVAVRAAAEAILQKETRLDILVNNAGIFPLSLEYDQYGVNKVMATNHLGPFLLTMLLLPLLKRTSAAAPDSDVRIINVSSTAIDALPLGHSFASLQAWNDSFGGDDNPLQFFHRYAYSKVANILFTKELQRRLDQDGSRILVAAVHPGLVATPGSKRVLGVESEQYKSGITPYEGALTEVWCAAHPEVRDSADEFKGAFIVPYGVARGATELAEDTEEARKLWDVSEQILAGIIKA</sequence>
<comment type="similarity">
    <text evidence="1 4">Belongs to the short-chain dehydrogenases/reductases (SDR) family.</text>
</comment>
<dbReference type="PRINTS" id="PR00081">
    <property type="entry name" value="GDHRDH"/>
</dbReference>
<reference evidence="5 6" key="1">
    <citation type="submission" date="2024-02" db="EMBL/GenBank/DDBJ databases">
        <title>De novo assembly and annotation of 12 fungi associated with fruit tree decline syndrome in Ontario, Canada.</title>
        <authorList>
            <person name="Sulman M."/>
            <person name="Ellouze W."/>
            <person name="Ilyukhin E."/>
        </authorList>
    </citation>
    <scope>NUCLEOTIDE SEQUENCE [LARGE SCALE GENOMIC DNA]</scope>
    <source>
        <strain evidence="5 6">M42-189</strain>
    </source>
</reference>
<protein>
    <recommendedName>
        <fullName evidence="7">Short-chain dehydrogenase</fullName>
    </recommendedName>
</protein>
<dbReference type="PRINTS" id="PR00080">
    <property type="entry name" value="SDRFAMILY"/>
</dbReference>
<keyword evidence="6" id="KW-1185">Reference proteome</keyword>
<dbReference type="SUPFAM" id="SSF51735">
    <property type="entry name" value="NAD(P)-binding Rossmann-fold domains"/>
    <property type="match status" value="1"/>
</dbReference>
<evidence type="ECO:0000313" key="6">
    <source>
        <dbReference type="Proteomes" id="UP001521785"/>
    </source>
</evidence>
<accession>A0ABR3QZX2</accession>
<gene>
    <name evidence="5" type="ORF">SLS60_008201</name>
</gene>
<evidence type="ECO:0008006" key="7">
    <source>
        <dbReference type="Google" id="ProtNLM"/>
    </source>
</evidence>
<dbReference type="Pfam" id="PF00106">
    <property type="entry name" value="adh_short"/>
    <property type="match status" value="1"/>
</dbReference>
<keyword evidence="3" id="KW-0560">Oxidoreductase</keyword>
<name>A0ABR3QZX2_9PLEO</name>
<dbReference type="InterPro" id="IPR036291">
    <property type="entry name" value="NAD(P)-bd_dom_sf"/>
</dbReference>